<feature type="transmembrane region" description="Helical" evidence="1">
    <location>
        <begin position="522"/>
        <end position="552"/>
    </location>
</feature>
<keyword evidence="4" id="KW-1185">Reference proteome</keyword>
<accession>A0AAE0MKA6</accession>
<proteinExistence type="predicted"/>
<gene>
    <name evidence="3" type="ORF">B0T19DRAFT_148375</name>
</gene>
<dbReference type="Proteomes" id="UP001286456">
    <property type="component" value="Unassembled WGS sequence"/>
</dbReference>
<keyword evidence="1" id="KW-1133">Transmembrane helix</keyword>
<feature type="signal peptide" evidence="2">
    <location>
        <begin position="1"/>
        <end position="20"/>
    </location>
</feature>
<dbReference type="PANTHER" id="PTHR35043">
    <property type="entry name" value="TRANSCRIPTION FACTOR DOMAIN-CONTAINING PROTEIN"/>
    <property type="match status" value="1"/>
</dbReference>
<organism evidence="3 4">
    <name type="scientific">Cercophora scortea</name>
    <dbReference type="NCBI Taxonomy" id="314031"/>
    <lineage>
        <taxon>Eukaryota</taxon>
        <taxon>Fungi</taxon>
        <taxon>Dikarya</taxon>
        <taxon>Ascomycota</taxon>
        <taxon>Pezizomycotina</taxon>
        <taxon>Sordariomycetes</taxon>
        <taxon>Sordariomycetidae</taxon>
        <taxon>Sordariales</taxon>
        <taxon>Lasiosphaeriaceae</taxon>
        <taxon>Cercophora</taxon>
    </lineage>
</organism>
<reference evidence="3" key="2">
    <citation type="submission" date="2023-06" db="EMBL/GenBank/DDBJ databases">
        <authorList>
            <consortium name="Lawrence Berkeley National Laboratory"/>
            <person name="Haridas S."/>
            <person name="Hensen N."/>
            <person name="Bonometti L."/>
            <person name="Westerberg I."/>
            <person name="Brannstrom I.O."/>
            <person name="Guillou S."/>
            <person name="Cros-Aarteil S."/>
            <person name="Calhoun S."/>
            <person name="Kuo A."/>
            <person name="Mondo S."/>
            <person name="Pangilinan J."/>
            <person name="Riley R."/>
            <person name="Labutti K."/>
            <person name="Andreopoulos B."/>
            <person name="Lipzen A."/>
            <person name="Chen C."/>
            <person name="Yanf M."/>
            <person name="Daum C."/>
            <person name="Ng V."/>
            <person name="Clum A."/>
            <person name="Steindorff A."/>
            <person name="Ohm R."/>
            <person name="Martin F."/>
            <person name="Silar P."/>
            <person name="Natvig D."/>
            <person name="Lalanne C."/>
            <person name="Gautier V."/>
            <person name="Ament-Velasquez S.L."/>
            <person name="Kruys A."/>
            <person name="Hutchinson M.I."/>
            <person name="Powell A.J."/>
            <person name="Barry K."/>
            <person name="Miller A.N."/>
            <person name="Grigoriev I.V."/>
            <person name="Debuchy R."/>
            <person name="Gladieux P."/>
            <person name="Thoren M.H."/>
            <person name="Johannesson H."/>
        </authorList>
    </citation>
    <scope>NUCLEOTIDE SEQUENCE</scope>
    <source>
        <strain evidence="3">SMH4131-1</strain>
    </source>
</reference>
<feature type="transmembrane region" description="Helical" evidence="1">
    <location>
        <begin position="102"/>
        <end position="122"/>
    </location>
</feature>
<evidence type="ECO:0000313" key="3">
    <source>
        <dbReference type="EMBL" id="KAK3334219.1"/>
    </source>
</evidence>
<feature type="chain" id="PRO_5042284901" evidence="2">
    <location>
        <begin position="21"/>
        <end position="619"/>
    </location>
</feature>
<feature type="transmembrane region" description="Helical" evidence="1">
    <location>
        <begin position="573"/>
        <end position="597"/>
    </location>
</feature>
<reference evidence="3" key="1">
    <citation type="journal article" date="2023" name="Mol. Phylogenet. Evol.">
        <title>Genome-scale phylogeny and comparative genomics of the fungal order Sordariales.</title>
        <authorList>
            <person name="Hensen N."/>
            <person name="Bonometti L."/>
            <person name="Westerberg I."/>
            <person name="Brannstrom I.O."/>
            <person name="Guillou S."/>
            <person name="Cros-Aarteil S."/>
            <person name="Calhoun S."/>
            <person name="Haridas S."/>
            <person name="Kuo A."/>
            <person name="Mondo S."/>
            <person name="Pangilinan J."/>
            <person name="Riley R."/>
            <person name="LaButti K."/>
            <person name="Andreopoulos B."/>
            <person name="Lipzen A."/>
            <person name="Chen C."/>
            <person name="Yan M."/>
            <person name="Daum C."/>
            <person name="Ng V."/>
            <person name="Clum A."/>
            <person name="Steindorff A."/>
            <person name="Ohm R.A."/>
            <person name="Martin F."/>
            <person name="Silar P."/>
            <person name="Natvig D.O."/>
            <person name="Lalanne C."/>
            <person name="Gautier V."/>
            <person name="Ament-Velasquez S.L."/>
            <person name="Kruys A."/>
            <person name="Hutchinson M.I."/>
            <person name="Powell A.J."/>
            <person name="Barry K."/>
            <person name="Miller A.N."/>
            <person name="Grigoriev I.V."/>
            <person name="Debuchy R."/>
            <person name="Gladieux P."/>
            <person name="Hiltunen Thoren M."/>
            <person name="Johannesson H."/>
        </authorList>
    </citation>
    <scope>NUCLEOTIDE SEQUENCE</scope>
    <source>
        <strain evidence="3">SMH4131-1</strain>
    </source>
</reference>
<evidence type="ECO:0000313" key="4">
    <source>
        <dbReference type="Proteomes" id="UP001286456"/>
    </source>
</evidence>
<dbReference type="AlphaFoldDB" id="A0AAE0MKA6"/>
<dbReference type="EMBL" id="JAUEPO010000002">
    <property type="protein sequence ID" value="KAK3334219.1"/>
    <property type="molecule type" value="Genomic_DNA"/>
</dbReference>
<feature type="transmembrane region" description="Helical" evidence="1">
    <location>
        <begin position="64"/>
        <end position="82"/>
    </location>
</feature>
<keyword evidence="1" id="KW-0472">Membrane</keyword>
<feature type="transmembrane region" description="Helical" evidence="1">
    <location>
        <begin position="254"/>
        <end position="271"/>
    </location>
</feature>
<evidence type="ECO:0000256" key="2">
    <source>
        <dbReference type="SAM" id="SignalP"/>
    </source>
</evidence>
<sequence length="619" mass="69899">MNRRAIWAAALMLLAGDGFAVEADAGNTDVQAFFGAHQNDTEAFSTEIAPPWVPSPNSRGTINILWSCIVTLIACVYTALHLNIPASNERGTARMLLRKAQWVVMTLMAPEIILYVALMQFIEARALMKGLRVVLKKEKAMRPINADEDMINMKYCFFVVMGGLQVSIDDIYPSEYVRGTTVRVPHIVPLSTDGVMLLAECGHLEALVVPPAKIEDRSKANIIQKALVLTQVGWMALQCIVKKAQGYPISLLEIHTFVHVVCAVALYTLWVEKPLDIREPEIITETTAFEDILALMVQEQYCILQNASTILFPPRTAENESQVFAAELRDEEVVSMRFEQEGNAVRVIWKDDASVLRDGEALPCGFGYLKQLSDEELEEYKGWTADHIRLEASDRLRAERVVKHLLVTDSTVMHYKTGRTYNQGFAILGHLYRYPHGDYRTAFSSGGHFTYRVAENRFINNRNLRSDDSYLDRVTHFFLDLVGGFAFTNALHFLFVALLPALYGGIHLSAWNSVFPSHVESILWKASCLIIMVTIPAVWVALLVSLMSALLADHREPSRVSGSTWWRRVFAILKWYVLLSMVVYASARAFIIVEAFLSTRHMPYGVYYIPSWLQIFPHL</sequence>
<keyword evidence="1" id="KW-0812">Transmembrane</keyword>
<dbReference type="PANTHER" id="PTHR35043:SF7">
    <property type="entry name" value="TRANSCRIPTION FACTOR DOMAIN-CONTAINING PROTEIN"/>
    <property type="match status" value="1"/>
</dbReference>
<keyword evidence="2" id="KW-0732">Signal</keyword>
<name>A0AAE0MKA6_9PEZI</name>
<protein>
    <submittedName>
        <fullName evidence="3">Uncharacterized protein</fullName>
    </submittedName>
</protein>
<evidence type="ECO:0000256" key="1">
    <source>
        <dbReference type="SAM" id="Phobius"/>
    </source>
</evidence>
<comment type="caution">
    <text evidence="3">The sequence shown here is derived from an EMBL/GenBank/DDBJ whole genome shotgun (WGS) entry which is preliminary data.</text>
</comment>